<evidence type="ECO:0000256" key="2">
    <source>
        <dbReference type="SAM" id="Phobius"/>
    </source>
</evidence>
<evidence type="ECO:0000313" key="3">
    <source>
        <dbReference type="EMBL" id="KAJ8310133.1"/>
    </source>
</evidence>
<evidence type="ECO:0000256" key="1">
    <source>
        <dbReference type="SAM" id="MobiDB-lite"/>
    </source>
</evidence>
<accession>A0ABQ9EYA6</accession>
<reference evidence="3 4" key="1">
    <citation type="submission" date="2022-12" db="EMBL/GenBank/DDBJ databases">
        <title>Chromosome-level genome of Tegillarca granosa.</title>
        <authorList>
            <person name="Kim J."/>
        </authorList>
    </citation>
    <scope>NUCLEOTIDE SEQUENCE [LARGE SCALE GENOMIC DNA]</scope>
    <source>
        <strain evidence="3">Teg-2019</strain>
        <tissue evidence="3">Adductor muscle</tissue>
    </source>
</reference>
<keyword evidence="2" id="KW-1133">Transmembrane helix</keyword>
<keyword evidence="2" id="KW-0812">Transmembrane</keyword>
<proteinExistence type="predicted"/>
<feature type="transmembrane region" description="Helical" evidence="2">
    <location>
        <begin position="53"/>
        <end position="76"/>
    </location>
</feature>
<comment type="caution">
    <text evidence="3">The sequence shown here is derived from an EMBL/GenBank/DDBJ whole genome shotgun (WGS) entry which is preliminary data.</text>
</comment>
<sequence>MEMLDDQEKGSASDNTESEKFVKEDVSQNGKIKFFRQTSKRAKLTEEQKWRSLAIIFIILDVLLLVITLTVVCVWVRDRGDQPLIPQASRVLSTKGGNLPSQRRR</sequence>
<gene>
    <name evidence="3" type="ORF">KUTeg_011998</name>
</gene>
<name>A0ABQ9EYA6_TEGGR</name>
<protein>
    <recommendedName>
        <fullName evidence="5">Transmembrane protein</fullName>
    </recommendedName>
</protein>
<keyword evidence="4" id="KW-1185">Reference proteome</keyword>
<keyword evidence="2" id="KW-0472">Membrane</keyword>
<evidence type="ECO:0000313" key="4">
    <source>
        <dbReference type="Proteomes" id="UP001217089"/>
    </source>
</evidence>
<dbReference type="EMBL" id="JARBDR010000640">
    <property type="protein sequence ID" value="KAJ8310133.1"/>
    <property type="molecule type" value="Genomic_DNA"/>
</dbReference>
<dbReference type="Proteomes" id="UP001217089">
    <property type="component" value="Unassembled WGS sequence"/>
</dbReference>
<feature type="region of interest" description="Disordered" evidence="1">
    <location>
        <begin position="1"/>
        <end position="24"/>
    </location>
</feature>
<organism evidence="3 4">
    <name type="scientific">Tegillarca granosa</name>
    <name type="common">Malaysian cockle</name>
    <name type="synonym">Anadara granosa</name>
    <dbReference type="NCBI Taxonomy" id="220873"/>
    <lineage>
        <taxon>Eukaryota</taxon>
        <taxon>Metazoa</taxon>
        <taxon>Spiralia</taxon>
        <taxon>Lophotrochozoa</taxon>
        <taxon>Mollusca</taxon>
        <taxon>Bivalvia</taxon>
        <taxon>Autobranchia</taxon>
        <taxon>Pteriomorphia</taxon>
        <taxon>Arcoida</taxon>
        <taxon>Arcoidea</taxon>
        <taxon>Arcidae</taxon>
        <taxon>Tegillarca</taxon>
    </lineage>
</organism>
<evidence type="ECO:0008006" key="5">
    <source>
        <dbReference type="Google" id="ProtNLM"/>
    </source>
</evidence>